<evidence type="ECO:0000313" key="8">
    <source>
        <dbReference type="Proteomes" id="UP000058114"/>
    </source>
</evidence>
<dbReference type="RefSeq" id="WP_060583632.1">
    <property type="nucleotide sequence ID" value="NZ_CP013067.1"/>
</dbReference>
<dbReference type="SUPFAM" id="SSF55920">
    <property type="entry name" value="Creatinase/aminopeptidase"/>
    <property type="match status" value="1"/>
</dbReference>
<feature type="domain" description="Creatinase N-terminal" evidence="5">
    <location>
        <begin position="10"/>
        <end position="141"/>
    </location>
</feature>
<keyword evidence="2" id="KW-0479">Metal-binding</keyword>
<dbReference type="InterPro" id="IPR036005">
    <property type="entry name" value="Creatinase/aminopeptidase-like"/>
</dbReference>
<dbReference type="GO" id="GO:0005737">
    <property type="term" value="C:cytoplasm"/>
    <property type="evidence" value="ECO:0007669"/>
    <property type="project" value="UniProtKB-ARBA"/>
</dbReference>
<keyword evidence="7" id="KW-0031">Aminopeptidase</keyword>
<evidence type="ECO:0000259" key="6">
    <source>
        <dbReference type="Pfam" id="PF16188"/>
    </source>
</evidence>
<dbReference type="InterPro" id="IPR032416">
    <property type="entry name" value="Peptidase_M24_C"/>
</dbReference>
<evidence type="ECO:0000259" key="4">
    <source>
        <dbReference type="Pfam" id="PF00557"/>
    </source>
</evidence>
<feature type="domain" description="Peptidase M24 C-terminal" evidence="6">
    <location>
        <begin position="540"/>
        <end position="598"/>
    </location>
</feature>
<dbReference type="InterPro" id="IPR029149">
    <property type="entry name" value="Creatin/AminoP/Spt16_N"/>
</dbReference>
<dbReference type="InterPro" id="IPR050422">
    <property type="entry name" value="X-Pro_aminopeptidase_P"/>
</dbReference>
<evidence type="ECO:0000256" key="3">
    <source>
        <dbReference type="ARBA" id="ARBA00022801"/>
    </source>
</evidence>
<dbReference type="InterPro" id="IPR033740">
    <property type="entry name" value="Pept_M24B"/>
</dbReference>
<dbReference type="GO" id="GO:0070006">
    <property type="term" value="F:metalloaminopeptidase activity"/>
    <property type="evidence" value="ECO:0007669"/>
    <property type="project" value="InterPro"/>
</dbReference>
<dbReference type="PANTHER" id="PTHR43763:SF6">
    <property type="entry name" value="XAA-PRO AMINOPEPTIDASE 1"/>
    <property type="match status" value="1"/>
</dbReference>
<evidence type="ECO:0000256" key="2">
    <source>
        <dbReference type="ARBA" id="ARBA00022723"/>
    </source>
</evidence>
<dbReference type="Gene3D" id="3.40.350.10">
    <property type="entry name" value="Creatinase/prolidase N-terminal domain"/>
    <property type="match status" value="2"/>
</dbReference>
<reference evidence="7 8" key="2">
    <citation type="journal article" date="2016" name="Genome Announc.">
        <title>Complete Genome Sequence of the Highly Virulent Aeromonas schubertii Strain WL1483, Isolated from Diseased Snakehead Fish (Channa argus) in China.</title>
        <authorList>
            <person name="Liu L."/>
            <person name="Li N."/>
            <person name="Zhang D."/>
            <person name="Fu X."/>
            <person name="Shi C."/>
            <person name="Lin Q."/>
            <person name="Hao G."/>
        </authorList>
    </citation>
    <scope>NUCLEOTIDE SEQUENCE [LARGE SCALE GENOMIC DNA]</scope>
    <source>
        <strain evidence="7 8">WL1483</strain>
    </source>
</reference>
<dbReference type="PATRIC" id="fig|652.5.peg.316"/>
<dbReference type="InterPro" id="IPR000994">
    <property type="entry name" value="Pept_M24"/>
</dbReference>
<proteinExistence type="inferred from homology"/>
<keyword evidence="3" id="KW-0378">Hydrolase</keyword>
<evidence type="ECO:0000313" key="7">
    <source>
        <dbReference type="EMBL" id="ALP43308.1"/>
    </source>
</evidence>
<sequence>MQTPEIIANRVAQVRDTLRSLELDAFIVPHDDEHLGEYIPADAERLAWLTGFNGSAGVAVVLTNRAALFVDGRYTVQARLQAPGEIFEYHHLVETPHVAWLADQLERGARVGFDPRLHSLNGYREAKALLADRGIELVPVAQNPIDQHWDDRPAPSKTPAILYGEELAGESSTAKRERIAADLRKRGLDAALLTQIESINWLLNLRGRDVERLPVVLGFAILYANGTLDFFVDTDKLECFAFTQHVGNDVSLHPIDKLGEVLSRLGEDRLRVLADPATSNAWSQLTLEEAGATLVAGQDPTLRLKACKNEVELAGMHNAHQRDAVAVVRFLAWLDRLVQSGDFDGVDEGTLADRLEAFRKESDLYVEPSFDTISALGPNAAMCHYRHTNGVPRPFGLDGIYLVDSGGQYLDGTTDITRTLCVGEVTEEQKALFTRVMQGHIALDQARFPRGTAGIQLDVLARLPLWQAGFNYDHGTGHGVGHFLSVHEGPQRIGPKGNLEPLQPGMVLSNEPGYYREDGFGIRCENLVVVTECEEPSEVPMLRFERLTHVPFDTRLIDRSLLSPDEFRWINEYHAEVRRRLSPLLEGDDLAWLEQATELL</sequence>
<protein>
    <submittedName>
        <fullName evidence="7">Aminopeptidase P</fullName>
    </submittedName>
</protein>
<dbReference type="SUPFAM" id="SSF53092">
    <property type="entry name" value="Creatinase/prolidase N-terminal domain"/>
    <property type="match status" value="2"/>
</dbReference>
<name>A0A0S2SNP2_9GAMM</name>
<reference evidence="8" key="1">
    <citation type="submission" date="2015-10" db="EMBL/GenBank/DDBJ databases">
        <title>Complete Genome Sequence of Aeromonas schubertii strain WL1483.</title>
        <authorList>
            <person name="Liu L."/>
        </authorList>
    </citation>
    <scope>NUCLEOTIDE SEQUENCE [LARGE SCALE GENOMIC DNA]</scope>
    <source>
        <strain evidence="8">WL1483</strain>
    </source>
</reference>
<comment type="similarity">
    <text evidence="1">Belongs to the peptidase M24B family.</text>
</comment>
<accession>A0A0S2SNP2</accession>
<dbReference type="GO" id="GO:0046872">
    <property type="term" value="F:metal ion binding"/>
    <property type="evidence" value="ECO:0007669"/>
    <property type="project" value="UniProtKB-KW"/>
</dbReference>
<dbReference type="Pfam" id="PF16189">
    <property type="entry name" value="Creatinase_N_2"/>
    <property type="match status" value="1"/>
</dbReference>
<dbReference type="Proteomes" id="UP000058114">
    <property type="component" value="Chromosome"/>
</dbReference>
<evidence type="ECO:0000256" key="1">
    <source>
        <dbReference type="ARBA" id="ARBA00008766"/>
    </source>
</evidence>
<dbReference type="EMBL" id="CP013067">
    <property type="protein sequence ID" value="ALP43308.1"/>
    <property type="molecule type" value="Genomic_DNA"/>
</dbReference>
<dbReference type="InterPro" id="IPR000587">
    <property type="entry name" value="Creatinase_N"/>
</dbReference>
<gene>
    <name evidence="7" type="ORF">WL1483_3889</name>
</gene>
<dbReference type="AlphaFoldDB" id="A0A0S2SNP2"/>
<organism evidence="7 8">
    <name type="scientific">Aeromonas schubertii</name>
    <dbReference type="NCBI Taxonomy" id="652"/>
    <lineage>
        <taxon>Bacteria</taxon>
        <taxon>Pseudomonadati</taxon>
        <taxon>Pseudomonadota</taxon>
        <taxon>Gammaproteobacteria</taxon>
        <taxon>Aeromonadales</taxon>
        <taxon>Aeromonadaceae</taxon>
        <taxon>Aeromonas</taxon>
    </lineage>
</organism>
<keyword evidence="7" id="KW-0645">Protease</keyword>
<dbReference type="FunFam" id="3.90.230.10:FF:000009">
    <property type="entry name" value="xaa-Pro aminopeptidase 2"/>
    <property type="match status" value="1"/>
</dbReference>
<evidence type="ECO:0000259" key="5">
    <source>
        <dbReference type="Pfam" id="PF01321"/>
    </source>
</evidence>
<dbReference type="Pfam" id="PF01321">
    <property type="entry name" value="Creatinase_N"/>
    <property type="match status" value="1"/>
</dbReference>
<dbReference type="CDD" id="cd01085">
    <property type="entry name" value="APP"/>
    <property type="match status" value="1"/>
</dbReference>
<dbReference type="Pfam" id="PF16188">
    <property type="entry name" value="Peptidase_M24_C"/>
    <property type="match status" value="1"/>
</dbReference>
<dbReference type="PANTHER" id="PTHR43763">
    <property type="entry name" value="XAA-PRO AMINOPEPTIDASE 1"/>
    <property type="match status" value="1"/>
</dbReference>
<dbReference type="Pfam" id="PF00557">
    <property type="entry name" value="Peptidase_M24"/>
    <property type="match status" value="1"/>
</dbReference>
<feature type="domain" description="Peptidase M24" evidence="4">
    <location>
        <begin position="315"/>
        <end position="532"/>
    </location>
</feature>
<dbReference type="Gene3D" id="3.90.230.10">
    <property type="entry name" value="Creatinase/methionine aminopeptidase superfamily"/>
    <property type="match status" value="1"/>
</dbReference>
<dbReference type="KEGG" id="asr:WL1483_3889"/>